<dbReference type="EMBL" id="KN831772">
    <property type="protein sequence ID" value="KIM45208.1"/>
    <property type="molecule type" value="Genomic_DNA"/>
</dbReference>
<feature type="transmembrane region" description="Helical" evidence="2">
    <location>
        <begin position="227"/>
        <end position="245"/>
    </location>
</feature>
<feature type="transmembrane region" description="Helical" evidence="2">
    <location>
        <begin position="69"/>
        <end position="88"/>
    </location>
</feature>
<evidence type="ECO:0000256" key="2">
    <source>
        <dbReference type="SAM" id="Phobius"/>
    </source>
</evidence>
<evidence type="ECO:0000259" key="3">
    <source>
        <dbReference type="Pfam" id="PF20151"/>
    </source>
</evidence>
<keyword evidence="2" id="KW-1133">Transmembrane helix</keyword>
<dbReference type="HOGENOM" id="CLU_035509_10_2_1"/>
<name>A0A0C2Y5V2_HEBCY</name>
<evidence type="ECO:0000313" key="4">
    <source>
        <dbReference type="EMBL" id="KIM45208.1"/>
    </source>
</evidence>
<dbReference type="InterPro" id="IPR045340">
    <property type="entry name" value="DUF6533"/>
</dbReference>
<reference evidence="4 5" key="1">
    <citation type="submission" date="2014-04" db="EMBL/GenBank/DDBJ databases">
        <authorList>
            <consortium name="DOE Joint Genome Institute"/>
            <person name="Kuo A."/>
            <person name="Gay G."/>
            <person name="Dore J."/>
            <person name="Kohler A."/>
            <person name="Nagy L.G."/>
            <person name="Floudas D."/>
            <person name="Copeland A."/>
            <person name="Barry K.W."/>
            <person name="Cichocki N."/>
            <person name="Veneault-Fourrey C."/>
            <person name="LaButti K."/>
            <person name="Lindquist E.A."/>
            <person name="Lipzen A."/>
            <person name="Lundell T."/>
            <person name="Morin E."/>
            <person name="Murat C."/>
            <person name="Sun H."/>
            <person name="Tunlid A."/>
            <person name="Henrissat B."/>
            <person name="Grigoriev I.V."/>
            <person name="Hibbett D.S."/>
            <person name="Martin F."/>
            <person name="Nordberg H.P."/>
            <person name="Cantor M.N."/>
            <person name="Hua S.X."/>
        </authorList>
    </citation>
    <scope>NUCLEOTIDE SEQUENCE [LARGE SCALE GENOMIC DNA]</scope>
    <source>
        <strain evidence="5">h7</strain>
    </source>
</reference>
<keyword evidence="2" id="KW-0472">Membrane</keyword>
<feature type="transmembrane region" description="Helical" evidence="2">
    <location>
        <begin position="181"/>
        <end position="206"/>
    </location>
</feature>
<proteinExistence type="predicted"/>
<dbReference type="Pfam" id="PF20151">
    <property type="entry name" value="DUF6533"/>
    <property type="match status" value="1"/>
</dbReference>
<protein>
    <recommendedName>
        <fullName evidence="3">DUF6533 domain-containing protein</fullName>
    </recommendedName>
</protein>
<evidence type="ECO:0000256" key="1">
    <source>
        <dbReference type="SAM" id="MobiDB-lite"/>
    </source>
</evidence>
<accession>A0A0C2Y5V2</accession>
<feature type="transmembrane region" description="Helical" evidence="2">
    <location>
        <begin position="145"/>
        <end position="169"/>
    </location>
</feature>
<dbReference type="STRING" id="686832.A0A0C2Y5V2"/>
<evidence type="ECO:0000313" key="5">
    <source>
        <dbReference type="Proteomes" id="UP000053424"/>
    </source>
</evidence>
<gene>
    <name evidence="4" type="ORF">M413DRAFT_334567</name>
</gene>
<reference evidence="5" key="2">
    <citation type="submission" date="2015-01" db="EMBL/GenBank/DDBJ databases">
        <title>Evolutionary Origins and Diversification of the Mycorrhizal Mutualists.</title>
        <authorList>
            <consortium name="DOE Joint Genome Institute"/>
            <consortium name="Mycorrhizal Genomics Consortium"/>
            <person name="Kohler A."/>
            <person name="Kuo A."/>
            <person name="Nagy L.G."/>
            <person name="Floudas D."/>
            <person name="Copeland A."/>
            <person name="Barry K.W."/>
            <person name="Cichocki N."/>
            <person name="Veneault-Fourrey C."/>
            <person name="LaButti K."/>
            <person name="Lindquist E.A."/>
            <person name="Lipzen A."/>
            <person name="Lundell T."/>
            <person name="Morin E."/>
            <person name="Murat C."/>
            <person name="Riley R."/>
            <person name="Ohm R."/>
            <person name="Sun H."/>
            <person name="Tunlid A."/>
            <person name="Henrissat B."/>
            <person name="Grigoriev I.V."/>
            <person name="Hibbett D.S."/>
            <person name="Martin F."/>
        </authorList>
    </citation>
    <scope>NUCLEOTIDE SEQUENCE [LARGE SCALE GENOMIC DNA]</scope>
    <source>
        <strain evidence="5">h7</strain>
    </source>
</reference>
<keyword evidence="5" id="KW-1185">Reference proteome</keyword>
<dbReference type="Proteomes" id="UP000053424">
    <property type="component" value="Unassembled WGS sequence"/>
</dbReference>
<dbReference type="AlphaFoldDB" id="A0A0C2Y5V2"/>
<feature type="domain" description="DUF6533" evidence="3">
    <location>
        <begin position="37"/>
        <end position="80"/>
    </location>
</feature>
<feature type="transmembrane region" description="Helical" evidence="2">
    <location>
        <begin position="251"/>
        <end position="271"/>
    </location>
</feature>
<dbReference type="OrthoDB" id="2637653at2759"/>
<feature type="transmembrane region" description="Helical" evidence="2">
    <location>
        <begin position="108"/>
        <end position="133"/>
    </location>
</feature>
<organism evidence="4 5">
    <name type="scientific">Hebeloma cylindrosporum</name>
    <dbReference type="NCBI Taxonomy" id="76867"/>
    <lineage>
        <taxon>Eukaryota</taxon>
        <taxon>Fungi</taxon>
        <taxon>Dikarya</taxon>
        <taxon>Basidiomycota</taxon>
        <taxon>Agaricomycotina</taxon>
        <taxon>Agaricomycetes</taxon>
        <taxon>Agaricomycetidae</taxon>
        <taxon>Agaricales</taxon>
        <taxon>Agaricineae</taxon>
        <taxon>Hymenogastraceae</taxon>
        <taxon>Hebeloma</taxon>
    </lineage>
</organism>
<sequence>MTTSLGNEVNGNRNAPLYFPFHSADGAAGAQAVNRSSVAALAFLVWDILITVDDEVNLIWPRAWNYTKYVYFLVRYLPMLVQVSILLIGSELTPHFHFTAHDCYIWQIYQGVAASSIVAMVDTVLILRIYALYHGPRHHVIRRIVIILFTLELLGLGVGLGLAIPGITYDDICLIISVPHSLIIFGGSSVVIFQFLLFGLTLYKFIQAVRSGWGDVPLIMLLMRDGTWAFFLLSFLYVGQIGLYAQPDSTFAGVLYCWLLSAFSFCGYRILLNLNRLAERTHGAHVSNTLRTGTNIQFTTQLFHSQQLPDTAEGSYELSAQLDTPPGGRTLESSKKTH</sequence>
<keyword evidence="2" id="KW-0812">Transmembrane</keyword>
<feature type="region of interest" description="Disordered" evidence="1">
    <location>
        <begin position="319"/>
        <end position="338"/>
    </location>
</feature>